<dbReference type="InterPro" id="IPR018000">
    <property type="entry name" value="Neurotransmitter_ion_chnl_CS"/>
</dbReference>
<evidence type="ECO:0000259" key="4">
    <source>
        <dbReference type="Pfam" id="PF02931"/>
    </source>
</evidence>
<dbReference type="InterPro" id="IPR036734">
    <property type="entry name" value="Neur_chan_lig-bd_sf"/>
</dbReference>
<dbReference type="EMBL" id="JACVVK020000497">
    <property type="protein sequence ID" value="KAK7471348.1"/>
    <property type="molecule type" value="Genomic_DNA"/>
</dbReference>
<comment type="caution">
    <text evidence="5">The sequence shown here is derived from an EMBL/GenBank/DDBJ whole genome shotgun (WGS) entry which is preliminary data.</text>
</comment>
<dbReference type="PANTHER" id="PTHR18945">
    <property type="entry name" value="NEUROTRANSMITTER GATED ION CHANNEL"/>
    <property type="match status" value="1"/>
</dbReference>
<dbReference type="PROSITE" id="PS00236">
    <property type="entry name" value="NEUROTR_ION_CHANNEL"/>
    <property type="match status" value="1"/>
</dbReference>
<reference evidence="5 6" key="1">
    <citation type="journal article" date="2023" name="Sci. Data">
        <title>Genome assembly of the Korean intertidal mud-creeper Batillaria attramentaria.</title>
        <authorList>
            <person name="Patra A.K."/>
            <person name="Ho P.T."/>
            <person name="Jun S."/>
            <person name="Lee S.J."/>
            <person name="Kim Y."/>
            <person name="Won Y.J."/>
        </authorList>
    </citation>
    <scope>NUCLEOTIDE SEQUENCE [LARGE SCALE GENOMIC DNA]</scope>
    <source>
        <strain evidence="5">Wonlab-2016</strain>
    </source>
</reference>
<keyword evidence="3" id="KW-0407">Ion channel</keyword>
<comment type="subcellular location">
    <subcellularLocation>
        <location evidence="1">Membrane</location>
        <topology evidence="1">Multi-pass membrane protein</topology>
    </subcellularLocation>
</comment>
<evidence type="ECO:0000256" key="1">
    <source>
        <dbReference type="ARBA" id="ARBA00004141"/>
    </source>
</evidence>
<gene>
    <name evidence="5" type="ORF">BaRGS_00036023</name>
</gene>
<feature type="domain" description="Neurotransmitter-gated ion-channel ligand-binding" evidence="4">
    <location>
        <begin position="12"/>
        <end position="178"/>
    </location>
</feature>
<keyword evidence="6" id="KW-1185">Reference proteome</keyword>
<dbReference type="Gene3D" id="2.70.170.10">
    <property type="entry name" value="Neurotransmitter-gated ion-channel ligand-binding domain"/>
    <property type="match status" value="1"/>
</dbReference>
<protein>
    <recommendedName>
        <fullName evidence="4">Neurotransmitter-gated ion-channel ligand-binding domain-containing protein</fullName>
    </recommendedName>
</protein>
<keyword evidence="3" id="KW-0406">Ion transport</keyword>
<dbReference type="Pfam" id="PF02931">
    <property type="entry name" value="Neur_chan_LBD"/>
    <property type="match status" value="1"/>
</dbReference>
<proteinExistence type="inferred from homology"/>
<dbReference type="GO" id="GO:0016020">
    <property type="term" value="C:membrane"/>
    <property type="evidence" value="ECO:0007669"/>
    <property type="project" value="UniProtKB-SubCell"/>
</dbReference>
<dbReference type="SUPFAM" id="SSF63712">
    <property type="entry name" value="Nicotinic receptor ligand binding domain-like"/>
    <property type="match status" value="1"/>
</dbReference>
<evidence type="ECO:0000256" key="3">
    <source>
        <dbReference type="RuleBase" id="RU000687"/>
    </source>
</evidence>
<evidence type="ECO:0000313" key="6">
    <source>
        <dbReference type="Proteomes" id="UP001519460"/>
    </source>
</evidence>
<dbReference type="Proteomes" id="UP001519460">
    <property type="component" value="Unassembled WGS sequence"/>
</dbReference>
<name>A0ABD0JCZ7_9CAEN</name>
<keyword evidence="3" id="KW-0813">Transport</keyword>
<keyword evidence="2" id="KW-0472">Membrane</keyword>
<accession>A0ABD0JCZ7</accession>
<organism evidence="5 6">
    <name type="scientific">Batillaria attramentaria</name>
    <dbReference type="NCBI Taxonomy" id="370345"/>
    <lineage>
        <taxon>Eukaryota</taxon>
        <taxon>Metazoa</taxon>
        <taxon>Spiralia</taxon>
        <taxon>Lophotrochozoa</taxon>
        <taxon>Mollusca</taxon>
        <taxon>Gastropoda</taxon>
        <taxon>Caenogastropoda</taxon>
        <taxon>Sorbeoconcha</taxon>
        <taxon>Cerithioidea</taxon>
        <taxon>Batillariidae</taxon>
        <taxon>Batillaria</taxon>
    </lineage>
</organism>
<sequence length="188" mass="22134">MLSSVMSKLHLKGNSNKVPPMFDADIPTIVQCQIYVDSFDSISEASMDYTVSMMLALSWMQRDLAYRYDVDFFEIDNDNMQKIWIPDLYFPNEKKASFHQVMNPNQMMRLYPDGRLEYYARLSLTLSCPMNLRNYPFDRQECALKIESFGFDSEKLILEWVTDDVPVDVNRDIQLPQFPGRVPREWTL</sequence>
<dbReference type="GO" id="GO:0034220">
    <property type="term" value="P:monoatomic ion transmembrane transport"/>
    <property type="evidence" value="ECO:0007669"/>
    <property type="project" value="UniProtKB-KW"/>
</dbReference>
<dbReference type="InterPro" id="IPR006201">
    <property type="entry name" value="Neur_channel"/>
</dbReference>
<comment type="similarity">
    <text evidence="3">Belongs to the ligand-gated ion channel (TC 1.A.9) family.</text>
</comment>
<evidence type="ECO:0000256" key="2">
    <source>
        <dbReference type="ARBA" id="ARBA00023136"/>
    </source>
</evidence>
<evidence type="ECO:0000313" key="5">
    <source>
        <dbReference type="EMBL" id="KAK7471348.1"/>
    </source>
</evidence>
<dbReference type="AlphaFoldDB" id="A0ABD0JCZ7"/>
<dbReference type="InterPro" id="IPR006202">
    <property type="entry name" value="Neur_chan_lig-bd"/>
</dbReference>
<dbReference type="PRINTS" id="PR00252">
    <property type="entry name" value="NRIONCHANNEL"/>
</dbReference>